<evidence type="ECO:0000313" key="1">
    <source>
        <dbReference type="EMBL" id="SFI13715.1"/>
    </source>
</evidence>
<dbReference type="Proteomes" id="UP000199548">
    <property type="component" value="Unassembled WGS sequence"/>
</dbReference>
<name>A0A1I3FR61_9BURK</name>
<keyword evidence="2" id="KW-1185">Reference proteome</keyword>
<dbReference type="EMBL" id="FOQU01000002">
    <property type="protein sequence ID" value="SFI13715.1"/>
    <property type="molecule type" value="Genomic_DNA"/>
</dbReference>
<sequence>MLIRRAQTGDNLRILDFHARHPMQGALPLRFDRSPDYFALHRCHADDHRTWIAEDAQGDLKGIASLVVRDGYLAKRVEPVAYLGDLRVMPDRHLSRNWTDEVRRRLADLEHEAGVRYAYCAMIRDNRLATQSLLGARRAGRLGFEHWRGYSNVSVYGQRGLRSAPRAVPGVRVVQAQPRHADALRAFLDAESMGQPFGCVFSTDEFARRLQSWPDFGIESFLLALDAHDNLLGCVAPWDAGRIKRIVLEGLPRSIEAIRVAFNAVAPVFGRPRIAAAGEVLKDVYLTHLQARQRDPAVFAVLLDAAWLQVRSRYALMQLCLYDDDPLWPAVARYRYTRVPMDLYTLSGPGAAPALGRDSAACPDTCIPGFEIYLV</sequence>
<dbReference type="RefSeq" id="WP_091009173.1">
    <property type="nucleotide sequence ID" value="NZ_CP041745.1"/>
</dbReference>
<organism evidence="1 2">
    <name type="scientific">Paraburkholderia megapolitana</name>
    <dbReference type="NCBI Taxonomy" id="420953"/>
    <lineage>
        <taxon>Bacteria</taxon>
        <taxon>Pseudomonadati</taxon>
        <taxon>Pseudomonadota</taxon>
        <taxon>Betaproteobacteria</taxon>
        <taxon>Burkholderiales</taxon>
        <taxon>Burkholderiaceae</taxon>
        <taxon>Paraburkholderia</taxon>
    </lineage>
</organism>
<proteinExistence type="predicted"/>
<reference evidence="1 2" key="1">
    <citation type="submission" date="2016-10" db="EMBL/GenBank/DDBJ databases">
        <authorList>
            <person name="de Groot N.N."/>
        </authorList>
    </citation>
    <scope>NUCLEOTIDE SEQUENCE [LARGE SCALE GENOMIC DNA]</scope>
    <source>
        <strain evidence="1 2">LMG 23650</strain>
    </source>
</reference>
<dbReference type="OrthoDB" id="8984553at2"/>
<dbReference type="InterPro" id="IPR016181">
    <property type="entry name" value="Acyl_CoA_acyltransferase"/>
</dbReference>
<gene>
    <name evidence="1" type="ORF">SAMN05192543_10279</name>
</gene>
<protein>
    <submittedName>
        <fullName evidence="1">Uncharacterized protein</fullName>
    </submittedName>
</protein>
<evidence type="ECO:0000313" key="2">
    <source>
        <dbReference type="Proteomes" id="UP000199548"/>
    </source>
</evidence>
<accession>A0A1I3FR61</accession>
<dbReference type="SUPFAM" id="SSF55729">
    <property type="entry name" value="Acyl-CoA N-acyltransferases (Nat)"/>
    <property type="match status" value="1"/>
</dbReference>
<dbReference type="AlphaFoldDB" id="A0A1I3FR61"/>
<dbReference type="STRING" id="420953.SAMN05192543_10279"/>